<sequence length="141" mass="16467">MTKIEFRTHIADKINYTCRWVRKAFANAPGSRIVLLSTDRNLLNRLDEALWTFSDSDFLPHAMIGDRQAFRSPVILTPDDRGEMPHYDILVNLSQTIPECYARFERLIELVSTDPTDTSAGRQRYVHYRERGYTLHHEIAK</sequence>
<organism evidence="1">
    <name type="scientific">Oxalobacter aliiformigenes</name>
    <dbReference type="NCBI Taxonomy" id="2946593"/>
    <lineage>
        <taxon>Bacteria</taxon>
        <taxon>Pseudomonadati</taxon>
        <taxon>Pseudomonadota</taxon>
        <taxon>Betaproteobacteria</taxon>
        <taxon>Burkholderiales</taxon>
        <taxon>Oxalobacteraceae</taxon>
        <taxon>Oxalobacter</taxon>
    </lineage>
</organism>
<dbReference type="Gene3D" id="3.40.50.10110">
    <property type="entry name" value="DNA polymerase III subunit chi"/>
    <property type="match status" value="1"/>
</dbReference>
<dbReference type="InterPro" id="IPR007459">
    <property type="entry name" value="DNA_pol3_chi"/>
</dbReference>
<evidence type="ECO:0000313" key="2">
    <source>
        <dbReference type="EMBL" id="WAV97418.1"/>
    </source>
</evidence>
<dbReference type="SUPFAM" id="SSF102400">
    <property type="entry name" value="DNA polymerase III chi subunit"/>
    <property type="match status" value="1"/>
</dbReference>
<keyword evidence="3" id="KW-1185">Reference proteome</keyword>
<dbReference type="EMBL" id="CP098251">
    <property type="protein sequence ID" value="WAV91633.1"/>
    <property type="molecule type" value="Genomic_DNA"/>
</dbReference>
<gene>
    <name evidence="2" type="ORF">NB645_01320</name>
    <name evidence="1" type="ORF">NB646_02430</name>
</gene>
<reference evidence="1" key="2">
    <citation type="journal article" date="2022" name="Front. Microbiol.">
        <title>New perspectives on an old grouping: The genomic and phenotypic variability of Oxalobacter formigenes and the implications for calcium oxalate stone prevention.</title>
        <authorList>
            <person name="Chmiel J.A."/>
            <person name="Carr C."/>
            <person name="Stuivenberg G.A."/>
            <person name="Venema R."/>
            <person name="Chanyi R.M."/>
            <person name="Al K.F."/>
            <person name="Giguere D."/>
            <person name="Say H."/>
            <person name="Akouris P.P."/>
            <person name="Dominguez Romero S.A."/>
            <person name="Kwong A."/>
            <person name="Tai V."/>
            <person name="Koval S.F."/>
            <person name="Razvi H."/>
            <person name="Bjazevic J."/>
            <person name="Burton J.P."/>
        </authorList>
    </citation>
    <scope>NUCLEOTIDE SEQUENCE</scope>
    <source>
        <strain evidence="1">OxK</strain>
    </source>
</reference>
<dbReference type="RefSeq" id="WP_269264891.1">
    <property type="nucleotide sequence ID" value="NZ_CP098248.1"/>
</dbReference>
<dbReference type="GO" id="GO:0032298">
    <property type="term" value="P:positive regulation of DNA-templated DNA replication initiation"/>
    <property type="evidence" value="ECO:0007669"/>
    <property type="project" value="TreeGrafter"/>
</dbReference>
<protein>
    <submittedName>
        <fullName evidence="1">DNA polymerase III subunit chi</fullName>
    </submittedName>
</protein>
<dbReference type="GO" id="GO:0006260">
    <property type="term" value="P:DNA replication"/>
    <property type="evidence" value="ECO:0007669"/>
    <property type="project" value="InterPro"/>
</dbReference>
<dbReference type="PANTHER" id="PTHR38767:SF1">
    <property type="entry name" value="DNA POLYMERASE III SUBUNIT CHI"/>
    <property type="match status" value="1"/>
</dbReference>
<accession>A0A9E9NXL5</accession>
<dbReference type="EMBL" id="CP098248">
    <property type="protein sequence ID" value="WAV97418.1"/>
    <property type="molecule type" value="Genomic_DNA"/>
</dbReference>
<proteinExistence type="predicted"/>
<dbReference type="Proteomes" id="UP001164794">
    <property type="component" value="Chromosome"/>
</dbReference>
<dbReference type="Proteomes" id="UP001164819">
    <property type="component" value="Chromosome"/>
</dbReference>
<name>A0A9E9NXL5_9BURK</name>
<reference evidence="2" key="1">
    <citation type="journal article" date="2022" name="Front. Microbiol.">
        <title>New perspectives on an old grouping: The genomic and phenotypic variability of Oxalobacter formigenes and the implications for calcium oxalate stone prevention.</title>
        <authorList>
            <person name="Chmiel J.A."/>
            <person name="Carr C."/>
            <person name="Stuivenberg G.A."/>
            <person name="Venema R."/>
            <person name="Chanyi R.M."/>
            <person name="Al K.F."/>
            <person name="Giguere D."/>
            <person name="Say H."/>
            <person name="Akouris P.P."/>
            <person name="Dominguez Romero S.A."/>
            <person name="Kwong A."/>
            <person name="Tai V."/>
            <person name="Koval S.F."/>
            <person name="Razvi H."/>
            <person name="Bjazevic J."/>
            <person name="Burton J.P."/>
        </authorList>
    </citation>
    <scope>NUCLEOTIDE SEQUENCE</scope>
    <source>
        <strain evidence="2">HOxNP-1</strain>
    </source>
</reference>
<evidence type="ECO:0000313" key="1">
    <source>
        <dbReference type="EMBL" id="WAV91633.1"/>
    </source>
</evidence>
<evidence type="ECO:0000313" key="3">
    <source>
        <dbReference type="Proteomes" id="UP001164794"/>
    </source>
</evidence>
<dbReference type="GO" id="GO:0003887">
    <property type="term" value="F:DNA-directed DNA polymerase activity"/>
    <property type="evidence" value="ECO:0007669"/>
    <property type="project" value="InterPro"/>
</dbReference>
<dbReference type="AlphaFoldDB" id="A0A9E9NXL5"/>
<dbReference type="GO" id="GO:0003677">
    <property type="term" value="F:DNA binding"/>
    <property type="evidence" value="ECO:0007669"/>
    <property type="project" value="InterPro"/>
</dbReference>
<dbReference type="PANTHER" id="PTHR38767">
    <property type="entry name" value="DNA POLYMERASE III SUBUNIT CHI"/>
    <property type="match status" value="1"/>
</dbReference>
<dbReference type="InterPro" id="IPR036768">
    <property type="entry name" value="PolIII_chi_sf"/>
</dbReference>
<dbReference type="Pfam" id="PF04364">
    <property type="entry name" value="DNA_pol3_chi"/>
    <property type="match status" value="1"/>
</dbReference>